<keyword evidence="3" id="KW-1185">Reference proteome</keyword>
<feature type="signal peptide" evidence="1">
    <location>
        <begin position="1"/>
        <end position="25"/>
    </location>
</feature>
<dbReference type="EC" id="3.2.1.78" evidence="2"/>
<evidence type="ECO:0000256" key="1">
    <source>
        <dbReference type="SAM" id="SignalP"/>
    </source>
</evidence>
<dbReference type="KEGG" id="slau:SLA_6932"/>
<organism evidence="2 3">
    <name type="scientific">Streptomyces laurentii</name>
    <dbReference type="NCBI Taxonomy" id="39478"/>
    <lineage>
        <taxon>Bacteria</taxon>
        <taxon>Bacillati</taxon>
        <taxon>Actinomycetota</taxon>
        <taxon>Actinomycetes</taxon>
        <taxon>Kitasatosporales</taxon>
        <taxon>Streptomycetaceae</taxon>
        <taxon>Streptomyces</taxon>
    </lineage>
</organism>
<evidence type="ECO:0000313" key="2">
    <source>
        <dbReference type="EMBL" id="BAU87798.1"/>
    </source>
</evidence>
<dbReference type="Proteomes" id="UP000217676">
    <property type="component" value="Chromosome"/>
</dbReference>
<evidence type="ECO:0000313" key="3">
    <source>
        <dbReference type="Proteomes" id="UP000217676"/>
    </source>
</evidence>
<name>A0A169PH66_STRLU</name>
<accession>A0A169PH66</accession>
<dbReference type="AlphaFoldDB" id="A0A169PH66"/>
<feature type="chain" id="PRO_5007902224" evidence="1">
    <location>
        <begin position="26"/>
        <end position="159"/>
    </location>
</feature>
<keyword evidence="1" id="KW-0732">Signal</keyword>
<keyword evidence="2" id="KW-0326">Glycosidase</keyword>
<keyword evidence="2" id="KW-0378">Hydrolase</keyword>
<reference evidence="2 3" key="1">
    <citation type="journal article" date="2016" name="Genome Announc.">
        <title>Complete Genome Sequence of Thiostrepton-Producing Streptomyces laurentii ATCC 31255.</title>
        <authorList>
            <person name="Doi K."/>
            <person name="Fujino Y."/>
            <person name="Nagayoshi Y."/>
            <person name="Ohshima T."/>
            <person name="Ogata S."/>
        </authorList>
    </citation>
    <scope>NUCLEOTIDE SEQUENCE [LARGE SCALE GENOMIC DNA]</scope>
    <source>
        <strain evidence="2 3">ATCC 31255</strain>
    </source>
</reference>
<dbReference type="EMBL" id="AP017424">
    <property type="protein sequence ID" value="BAU87798.1"/>
    <property type="molecule type" value="Genomic_DNA"/>
</dbReference>
<dbReference type="GO" id="GO:0016985">
    <property type="term" value="F:mannan endo-1,4-beta-mannosidase activity"/>
    <property type="evidence" value="ECO:0007669"/>
    <property type="project" value="UniProtKB-EC"/>
</dbReference>
<gene>
    <name evidence="2" type="ORF">SLA_6932</name>
</gene>
<protein>
    <submittedName>
        <fullName evidence="2">Mannan endo-1,4-beta-mannosidase</fullName>
        <ecNumber evidence="2">3.2.1.78</ecNumber>
    </submittedName>
</protein>
<sequence>MRRRTFVTALGATAAVSAVPGLARAASPLISAALTDRDPAASANVRAVYTHVVSLENAARGGRPMTIIGRHIETRQELYNAAYGDTGGTTFAGYCYKKARDITGKLSGFVEIGLGPGYGATGWGTYGDRSCNLGTGTPEGRLAQAQSKVDTPIPFDPWA</sequence>
<proteinExistence type="predicted"/>